<feature type="binding site" evidence="7">
    <location>
        <position position="310"/>
    </location>
    <ligand>
        <name>glyoxylate</name>
        <dbReference type="ChEBI" id="CHEBI:36655"/>
    </ligand>
</feature>
<dbReference type="GO" id="GO:0010181">
    <property type="term" value="F:FMN binding"/>
    <property type="evidence" value="ECO:0007669"/>
    <property type="project" value="InterPro"/>
</dbReference>
<proteinExistence type="inferred from homology"/>
<evidence type="ECO:0000256" key="1">
    <source>
        <dbReference type="ARBA" id="ARBA00001917"/>
    </source>
</evidence>
<feature type="binding site" evidence="7">
    <location>
        <position position="313"/>
    </location>
    <ligand>
        <name>glyoxylate</name>
        <dbReference type="ChEBI" id="CHEBI:36655"/>
    </ligand>
</feature>
<keyword evidence="2 7" id="KW-0285">Flavoprotein</keyword>
<feature type="binding site" evidence="7">
    <location>
        <position position="167"/>
    </location>
    <ligand>
        <name>glyoxylate</name>
        <dbReference type="ChEBI" id="CHEBI:36655"/>
    </ligand>
</feature>
<dbReference type="PANTHER" id="PTHR10578">
    <property type="entry name" value="S -2-HYDROXY-ACID OXIDASE-RELATED"/>
    <property type="match status" value="1"/>
</dbReference>
<keyword evidence="10" id="KW-1185">Reference proteome</keyword>
<dbReference type="OrthoDB" id="9770452at2"/>
<dbReference type="InterPro" id="IPR000262">
    <property type="entry name" value="FMN-dep_DH"/>
</dbReference>
<reference evidence="9 10" key="1">
    <citation type="submission" date="2019-07" db="EMBL/GenBank/DDBJ databases">
        <title>Microlunatus dokdonensis sp. nov. isolated from the rhizospheric soil of the wild plant Elymus tsukushiensis.</title>
        <authorList>
            <person name="Ghim S.-Y."/>
            <person name="Hwang Y.-J."/>
            <person name="Son J.-S."/>
            <person name="Shin J.-H."/>
        </authorList>
    </citation>
    <scope>NUCLEOTIDE SEQUENCE [LARGE SCALE GENOMIC DNA]</scope>
    <source>
        <strain evidence="9 10">KUDC0627</strain>
    </source>
</reference>
<gene>
    <name evidence="9" type="ORF">FOE78_17245</name>
</gene>
<comment type="similarity">
    <text evidence="5">Belongs to the FMN-dependent alpha-hydroxy acid dehydrogenase family.</text>
</comment>
<dbReference type="InterPro" id="IPR013785">
    <property type="entry name" value="Aldolase_TIM"/>
</dbReference>
<evidence type="ECO:0000256" key="3">
    <source>
        <dbReference type="ARBA" id="ARBA00022643"/>
    </source>
</evidence>
<dbReference type="RefSeq" id="WP_143987391.1">
    <property type="nucleotide sequence ID" value="NZ_CP041692.1"/>
</dbReference>
<dbReference type="EMBL" id="CP041692">
    <property type="protein sequence ID" value="QDP97432.1"/>
    <property type="molecule type" value="Genomic_DNA"/>
</dbReference>
<feature type="binding site" evidence="7">
    <location>
        <begin position="364"/>
        <end position="365"/>
    </location>
    <ligand>
        <name>FMN</name>
        <dbReference type="ChEBI" id="CHEBI:58210"/>
    </ligand>
</feature>
<evidence type="ECO:0000259" key="8">
    <source>
        <dbReference type="PROSITE" id="PS51349"/>
    </source>
</evidence>
<dbReference type="CDD" id="cd02809">
    <property type="entry name" value="alpha_hydroxyacid_oxid_FMN"/>
    <property type="match status" value="1"/>
</dbReference>
<keyword evidence="3 7" id="KW-0288">FMN</keyword>
<evidence type="ECO:0000256" key="6">
    <source>
        <dbReference type="PIRSR" id="PIRSR000138-1"/>
    </source>
</evidence>
<feature type="binding site" evidence="7">
    <location>
        <position position="63"/>
    </location>
    <ligand>
        <name>glyoxylate</name>
        <dbReference type="ChEBI" id="CHEBI:36655"/>
    </ligand>
</feature>
<evidence type="ECO:0000256" key="5">
    <source>
        <dbReference type="ARBA" id="ARBA00024042"/>
    </source>
</evidence>
<name>A0A516Q224_9ACTN</name>
<evidence type="ECO:0000313" key="9">
    <source>
        <dbReference type="EMBL" id="QDP97432.1"/>
    </source>
</evidence>
<dbReference type="PIRSF" id="PIRSF000138">
    <property type="entry name" value="Al-hdrx_acd_dh"/>
    <property type="match status" value="1"/>
</dbReference>
<dbReference type="PANTHER" id="PTHR10578:SF107">
    <property type="entry name" value="2-HYDROXYACID OXIDASE 1"/>
    <property type="match status" value="1"/>
</dbReference>
<dbReference type="Gene3D" id="3.20.20.70">
    <property type="entry name" value="Aldolase class I"/>
    <property type="match status" value="1"/>
</dbReference>
<sequence>MRLPGLPPVEVVRRRPRWSEIRQNIQFRSVSRDRVQRRLDNALTIDDLRKIARRTTPRSVFDYVDGAAESEITAERNVQAYRGLTFHPDALRAVADPDLEVELLGRTWSLPLGFGATGYTRMMHHHGEAAVARVAQAVGIPYGLSTVGNSTVEQVRAAAPEVDLWFQLYPTSQEINAELIRRAANAGCSTIVLTCDTAVSGKRFRDDRNGLTIPPTLRPSTIADMAQHPYWWVNKLTTEQVSFASLMFLESKYKFNEIADRVFDSNLSLESLDWIRDSWRGTLLVKGILSVDGAVAAVEHGADGVVLSNHGGRQLDRTPAPITLVPEVRAALGDRVPILVDSGIRNGQDIVAARALGADAALVGRAYLYGIMAGGQDGVVRAYEILAEEYRRAMQLLGVRRSVDLAPRHVSLGRWR</sequence>
<comment type="cofactor">
    <cofactor evidence="1">
        <name>FMN</name>
        <dbReference type="ChEBI" id="CHEBI:58210"/>
    </cofactor>
</comment>
<feature type="binding site" evidence="7">
    <location>
        <position position="194"/>
    </location>
    <ligand>
        <name>FMN</name>
        <dbReference type="ChEBI" id="CHEBI:58210"/>
    </ligand>
</feature>
<evidence type="ECO:0000256" key="7">
    <source>
        <dbReference type="PIRSR" id="PIRSR000138-2"/>
    </source>
</evidence>
<feature type="binding site" evidence="7">
    <location>
        <position position="286"/>
    </location>
    <ligand>
        <name>FMN</name>
        <dbReference type="ChEBI" id="CHEBI:58210"/>
    </ligand>
</feature>
<dbReference type="PROSITE" id="PS51349">
    <property type="entry name" value="FMN_HYDROXY_ACID_DH_2"/>
    <property type="match status" value="1"/>
</dbReference>
<evidence type="ECO:0000256" key="2">
    <source>
        <dbReference type="ARBA" id="ARBA00022630"/>
    </source>
</evidence>
<evidence type="ECO:0000313" key="10">
    <source>
        <dbReference type="Proteomes" id="UP000319263"/>
    </source>
</evidence>
<dbReference type="FunFam" id="3.20.20.70:FF:000029">
    <property type="entry name" value="L-lactate dehydrogenase"/>
    <property type="match status" value="1"/>
</dbReference>
<feature type="binding site" evidence="7">
    <location>
        <position position="308"/>
    </location>
    <ligand>
        <name>FMN</name>
        <dbReference type="ChEBI" id="CHEBI:58210"/>
    </ligand>
</feature>
<dbReference type="GO" id="GO:0016614">
    <property type="term" value="F:oxidoreductase activity, acting on CH-OH group of donors"/>
    <property type="evidence" value="ECO:0007669"/>
    <property type="project" value="UniProtKB-ARBA"/>
</dbReference>
<dbReference type="PROSITE" id="PS00557">
    <property type="entry name" value="FMN_HYDROXY_ACID_DH_1"/>
    <property type="match status" value="1"/>
</dbReference>
<organism evidence="9 10">
    <name type="scientific">Microlunatus elymi</name>
    <dbReference type="NCBI Taxonomy" id="2596828"/>
    <lineage>
        <taxon>Bacteria</taxon>
        <taxon>Bacillati</taxon>
        <taxon>Actinomycetota</taxon>
        <taxon>Actinomycetes</taxon>
        <taxon>Propionibacteriales</taxon>
        <taxon>Propionibacteriaceae</taxon>
        <taxon>Microlunatus</taxon>
    </lineage>
</organism>
<evidence type="ECO:0000256" key="4">
    <source>
        <dbReference type="ARBA" id="ARBA00023002"/>
    </source>
</evidence>
<dbReference type="AlphaFoldDB" id="A0A516Q224"/>
<accession>A0A516Q224</accession>
<feature type="binding site" evidence="7">
    <location>
        <begin position="341"/>
        <end position="345"/>
    </location>
    <ligand>
        <name>FMN</name>
        <dbReference type="ChEBI" id="CHEBI:58210"/>
    </ligand>
</feature>
<dbReference type="InterPro" id="IPR037396">
    <property type="entry name" value="FMN_HAD"/>
</dbReference>
<feature type="active site" description="Proton acceptor" evidence="6">
    <location>
        <position position="310"/>
    </location>
</feature>
<dbReference type="SUPFAM" id="SSF51395">
    <property type="entry name" value="FMN-linked oxidoreductases"/>
    <property type="match status" value="1"/>
</dbReference>
<feature type="binding site" evidence="7">
    <location>
        <position position="203"/>
    </location>
    <ligand>
        <name>glyoxylate</name>
        <dbReference type="ChEBI" id="CHEBI:36655"/>
    </ligand>
</feature>
<dbReference type="Pfam" id="PF01070">
    <property type="entry name" value="FMN_dh"/>
    <property type="match status" value="1"/>
</dbReference>
<keyword evidence="4" id="KW-0560">Oxidoreductase</keyword>
<dbReference type="InterPro" id="IPR012133">
    <property type="entry name" value="Alpha-hydoxy_acid_DH_FMN"/>
</dbReference>
<dbReference type="Proteomes" id="UP000319263">
    <property type="component" value="Chromosome"/>
</dbReference>
<feature type="binding site" evidence="7">
    <location>
        <begin position="116"/>
        <end position="118"/>
    </location>
    <ligand>
        <name>FMN</name>
        <dbReference type="ChEBI" id="CHEBI:58210"/>
    </ligand>
</feature>
<feature type="binding site" evidence="7">
    <location>
        <position position="145"/>
    </location>
    <ligand>
        <name>FMN</name>
        <dbReference type="ChEBI" id="CHEBI:58210"/>
    </ligand>
</feature>
<feature type="domain" description="FMN hydroxy acid dehydrogenase" evidence="8">
    <location>
        <begin position="37"/>
        <end position="415"/>
    </location>
</feature>
<protein>
    <submittedName>
        <fullName evidence="9">Alpha-hydroxy-acid oxidizing protein</fullName>
    </submittedName>
</protein>
<feature type="binding site" evidence="7">
    <location>
        <position position="169"/>
    </location>
    <ligand>
        <name>glyoxylate</name>
        <dbReference type="ChEBI" id="CHEBI:36655"/>
    </ligand>
</feature>
<dbReference type="InterPro" id="IPR008259">
    <property type="entry name" value="FMN_hydac_DH_AS"/>
</dbReference>
<dbReference type="KEGG" id="mik:FOE78_17245"/>